<comment type="caution">
    <text evidence="1">The sequence shown here is derived from an EMBL/GenBank/DDBJ whole genome shotgun (WGS) entry which is preliminary data.</text>
</comment>
<reference evidence="1 2" key="1">
    <citation type="submission" date="2024-12" db="EMBL/GenBank/DDBJ databases">
        <title>The unique morphological basis and parallel evolutionary history of personate flowers in Penstemon.</title>
        <authorList>
            <person name="Depatie T.H."/>
            <person name="Wessinger C.A."/>
        </authorList>
    </citation>
    <scope>NUCLEOTIDE SEQUENCE [LARGE SCALE GENOMIC DNA]</scope>
    <source>
        <strain evidence="1">WTNN_2</strain>
        <tissue evidence="1">Leaf</tissue>
    </source>
</reference>
<gene>
    <name evidence="1" type="ORF">ACJIZ3_006035</name>
</gene>
<keyword evidence="2" id="KW-1185">Reference proteome</keyword>
<evidence type="ECO:0000313" key="1">
    <source>
        <dbReference type="EMBL" id="KAL3820130.1"/>
    </source>
</evidence>
<dbReference type="AlphaFoldDB" id="A0ABD3S6J9"/>
<proteinExistence type="predicted"/>
<organism evidence="1 2">
    <name type="scientific">Penstemon smallii</name>
    <dbReference type="NCBI Taxonomy" id="265156"/>
    <lineage>
        <taxon>Eukaryota</taxon>
        <taxon>Viridiplantae</taxon>
        <taxon>Streptophyta</taxon>
        <taxon>Embryophyta</taxon>
        <taxon>Tracheophyta</taxon>
        <taxon>Spermatophyta</taxon>
        <taxon>Magnoliopsida</taxon>
        <taxon>eudicotyledons</taxon>
        <taxon>Gunneridae</taxon>
        <taxon>Pentapetalae</taxon>
        <taxon>asterids</taxon>
        <taxon>lamiids</taxon>
        <taxon>Lamiales</taxon>
        <taxon>Plantaginaceae</taxon>
        <taxon>Cheloneae</taxon>
        <taxon>Penstemon</taxon>
    </lineage>
</organism>
<name>A0ABD3S6J9_9LAMI</name>
<dbReference type="EMBL" id="JBJXBP010000007">
    <property type="protein sequence ID" value="KAL3820130.1"/>
    <property type="molecule type" value="Genomic_DNA"/>
</dbReference>
<evidence type="ECO:0000313" key="2">
    <source>
        <dbReference type="Proteomes" id="UP001634393"/>
    </source>
</evidence>
<protein>
    <recommendedName>
        <fullName evidence="3">TF-B3 domain-containing protein</fullName>
    </recommendedName>
</protein>
<sequence>MNSTKIPQQFIEQAKHEMRPNRKGIVLIRNRTYHCSITEKRGQLFIGGQGIKQLAKDFSLVAEDVFACWVCSGRSCMEKSFEQIRKPPISFFLEAGTYPYGLELPRRVREFIPGEGNSFVEVQTRFGIWKIKMRNGPYLCIMRGKCWESFCLAHNLSSVKLIQMEIHENGKFTAIIYSLDSNCEPPSMFTGKPLLLVLSSRQMDGTSHRFKESSSH</sequence>
<dbReference type="Proteomes" id="UP001634393">
    <property type="component" value="Unassembled WGS sequence"/>
</dbReference>
<evidence type="ECO:0008006" key="3">
    <source>
        <dbReference type="Google" id="ProtNLM"/>
    </source>
</evidence>
<accession>A0ABD3S6J9</accession>